<evidence type="ECO:0000313" key="2">
    <source>
        <dbReference type="EMBL" id="WWD85345.1"/>
    </source>
</evidence>
<name>A0ABZ2EZF6_9FIRM</name>
<proteinExistence type="predicted"/>
<gene>
    <name evidence="2" type="ORF">TEGL_38130</name>
</gene>
<protein>
    <recommendedName>
        <fullName evidence="1">DUF4300 domain-containing protein</fullName>
    </recommendedName>
</protein>
<organism evidence="2 3">
    <name type="scientific">Terrisporobacter glycolicus ATCC 14880 = DSM 1288</name>
    <dbReference type="NCBI Taxonomy" id="1121315"/>
    <lineage>
        <taxon>Bacteria</taxon>
        <taxon>Bacillati</taxon>
        <taxon>Bacillota</taxon>
        <taxon>Clostridia</taxon>
        <taxon>Peptostreptococcales</taxon>
        <taxon>Peptostreptococcaceae</taxon>
        <taxon>Terrisporobacter</taxon>
    </lineage>
</organism>
<evidence type="ECO:0000259" key="1">
    <source>
        <dbReference type="Pfam" id="PF14133"/>
    </source>
</evidence>
<dbReference type="Proteomes" id="UP001348492">
    <property type="component" value="Chromosome"/>
</dbReference>
<sequence length="294" mass="33648">MIKQIIAIGISAVLIMTGCSSKNISNNSNNDNNKKEPNLIYSNLIDKKTQNEVRDILIENKIDKKQADYFIKLVQNYNKISNIKKLDTSKQGYASIGSLKVPYDDAYLGEKWNYNKLNYSDFNCRLTAFTIFKDYIKSEGKSKDENSNLMFDLDAIENNPISNFSKEDVDKFINLYASIPVENSKDANKLVESIKKEWKNRKISFVDNPTVSIVSGFLHYPEDKQVFIGHVGISIKTKNELLFVEKYGSSLPIQVSKFKDKSELKSYLMDRLDVNTADNRAAKPIIMENDELME</sequence>
<dbReference type="PROSITE" id="PS51257">
    <property type="entry name" value="PROKAR_LIPOPROTEIN"/>
    <property type="match status" value="1"/>
</dbReference>
<reference evidence="2 3" key="1">
    <citation type="journal article" date="2023" name="PLoS ONE">
        <title>Genome-based metabolic and phylogenomic analysis of three Terrisporobacter species.</title>
        <authorList>
            <person name="Boer T."/>
            <person name="Bengelsdorf F.R."/>
            <person name="Bomeke M."/>
            <person name="Daniel R."/>
            <person name="Poehlein A."/>
        </authorList>
    </citation>
    <scope>NUCLEOTIDE SEQUENCE [LARGE SCALE GENOMIC DNA]</scope>
    <source>
        <strain evidence="2 3">DSM 1288</strain>
    </source>
</reference>
<keyword evidence="3" id="KW-1185">Reference proteome</keyword>
<dbReference type="RefSeq" id="WP_018590043.1">
    <property type="nucleotide sequence ID" value="NZ_AUUB01000016.1"/>
</dbReference>
<dbReference type="InterPro" id="IPR025389">
    <property type="entry name" value="DUF4300"/>
</dbReference>
<dbReference type="Pfam" id="PF14133">
    <property type="entry name" value="DUF4300"/>
    <property type="match status" value="1"/>
</dbReference>
<dbReference type="EMBL" id="CP117523">
    <property type="protein sequence ID" value="WWD85345.1"/>
    <property type="molecule type" value="Genomic_DNA"/>
</dbReference>
<feature type="domain" description="DUF4300" evidence="1">
    <location>
        <begin position="41"/>
        <end position="293"/>
    </location>
</feature>
<accession>A0ABZ2EZF6</accession>
<evidence type="ECO:0000313" key="3">
    <source>
        <dbReference type="Proteomes" id="UP001348492"/>
    </source>
</evidence>